<dbReference type="Gene3D" id="3.20.20.100">
    <property type="entry name" value="NADP-dependent oxidoreductase domain"/>
    <property type="match status" value="1"/>
</dbReference>
<keyword evidence="5" id="KW-1185">Reference proteome</keyword>
<dbReference type="InterPro" id="IPR050791">
    <property type="entry name" value="Aldo-Keto_reductase"/>
</dbReference>
<evidence type="ECO:0000259" key="3">
    <source>
        <dbReference type="Pfam" id="PF00248"/>
    </source>
</evidence>
<dbReference type="EMBL" id="MRDE01000016">
    <property type="protein sequence ID" value="OMH27597.1"/>
    <property type="molecule type" value="Genomic_DNA"/>
</dbReference>
<protein>
    <submittedName>
        <fullName evidence="4">Aldo/keto reductase</fullName>
    </submittedName>
</protein>
<dbReference type="GO" id="GO:0016491">
    <property type="term" value="F:oxidoreductase activity"/>
    <property type="evidence" value="ECO:0007669"/>
    <property type="project" value="UniProtKB-KW"/>
</dbReference>
<gene>
    <name evidence="4" type="ORF">BKD30_02780</name>
</gene>
<dbReference type="Pfam" id="PF00248">
    <property type="entry name" value="Aldo_ket_red"/>
    <property type="match status" value="1"/>
</dbReference>
<dbReference type="InterPro" id="IPR023210">
    <property type="entry name" value="NADP_OxRdtase_dom"/>
</dbReference>
<accession>A0A1R1LJ87</accession>
<feature type="region of interest" description="Disordered" evidence="2">
    <location>
        <begin position="318"/>
        <end position="337"/>
    </location>
</feature>
<evidence type="ECO:0000313" key="5">
    <source>
        <dbReference type="Proteomes" id="UP000187085"/>
    </source>
</evidence>
<proteinExistence type="predicted"/>
<keyword evidence="1" id="KW-0560">Oxidoreductase</keyword>
<dbReference type="STRING" id="554083.BKD30_02780"/>
<sequence length="337" mass="35379">MQTVTLGAGSAGPLTVSALGFGGMALTSAYGGLSADEALAVLNAAVDDGIILVDTANVYGDGTNEELVGRLLADRRDEVVVATKFGIVHGADGTRHARGDAAYVRRCAEESLRRLSADVIDLYYLHRRDLSVPLSETVGAMAALVDAGLVRHLALCEVTAAEIREAHAVHPITAVQSEWSVFSRDVEHAVVPACAQLGIGFVPFAPLGRGFLAGAVRSVADLGPDDARHDFPRFDADNLGANLELLAEIEASAHETGITLAEMALAWLYAKGEDAGLTVVPIPGSRHPERNRQNAAAVDISLSAEQVAELDSAAARVAGARSRDRSWVSEGRERSAD</sequence>
<feature type="domain" description="NADP-dependent oxidoreductase" evidence="3">
    <location>
        <begin position="19"/>
        <end position="313"/>
    </location>
</feature>
<dbReference type="Proteomes" id="UP000187085">
    <property type="component" value="Unassembled WGS sequence"/>
</dbReference>
<dbReference type="RefSeq" id="WP_076701672.1">
    <property type="nucleotide sequence ID" value="NZ_MRDE01000016.1"/>
</dbReference>
<evidence type="ECO:0000256" key="2">
    <source>
        <dbReference type="SAM" id="MobiDB-lite"/>
    </source>
</evidence>
<evidence type="ECO:0000256" key="1">
    <source>
        <dbReference type="ARBA" id="ARBA00023002"/>
    </source>
</evidence>
<dbReference type="PANTHER" id="PTHR43625">
    <property type="entry name" value="AFLATOXIN B1 ALDEHYDE REDUCTASE"/>
    <property type="match status" value="1"/>
</dbReference>
<evidence type="ECO:0000313" key="4">
    <source>
        <dbReference type="EMBL" id="OMH27597.1"/>
    </source>
</evidence>
<dbReference type="OrthoDB" id="9768793at2"/>
<feature type="compositionally biased region" description="Basic and acidic residues" evidence="2">
    <location>
        <begin position="321"/>
        <end position="337"/>
    </location>
</feature>
<dbReference type="AlphaFoldDB" id="A0A1R1LJ87"/>
<dbReference type="PANTHER" id="PTHR43625:SF40">
    <property type="entry name" value="ALDO-KETO REDUCTASE YAKC [NADP(+)]"/>
    <property type="match status" value="1"/>
</dbReference>
<organism evidence="4 5">
    <name type="scientific">Tersicoccus phoenicis</name>
    <dbReference type="NCBI Taxonomy" id="554083"/>
    <lineage>
        <taxon>Bacteria</taxon>
        <taxon>Bacillati</taxon>
        <taxon>Actinomycetota</taxon>
        <taxon>Actinomycetes</taxon>
        <taxon>Micrococcales</taxon>
        <taxon>Micrococcaceae</taxon>
        <taxon>Tersicoccus</taxon>
    </lineage>
</organism>
<dbReference type="GO" id="GO:0005737">
    <property type="term" value="C:cytoplasm"/>
    <property type="evidence" value="ECO:0007669"/>
    <property type="project" value="TreeGrafter"/>
</dbReference>
<comment type="caution">
    <text evidence="4">The sequence shown here is derived from an EMBL/GenBank/DDBJ whole genome shotgun (WGS) entry which is preliminary data.</text>
</comment>
<name>A0A1R1LJ87_9MICC</name>
<dbReference type="SUPFAM" id="SSF51430">
    <property type="entry name" value="NAD(P)-linked oxidoreductase"/>
    <property type="match status" value="1"/>
</dbReference>
<reference evidence="4 5" key="1">
    <citation type="submission" date="2016-12" db="EMBL/GenBank/DDBJ databases">
        <title>Draft genome of Tersicoccus phoenicis 1P05MA.</title>
        <authorList>
            <person name="Nakajima Y."/>
            <person name="Yoshizawa S."/>
            <person name="Nakamura K."/>
            <person name="Ogura Y."/>
            <person name="Hayashi T."/>
            <person name="Kogure K."/>
        </authorList>
    </citation>
    <scope>NUCLEOTIDE SEQUENCE [LARGE SCALE GENOMIC DNA]</scope>
    <source>
        <strain evidence="4 5">1p05MA</strain>
    </source>
</reference>
<dbReference type="InterPro" id="IPR036812">
    <property type="entry name" value="NAD(P)_OxRdtase_dom_sf"/>
</dbReference>